<keyword evidence="1" id="KW-0805">Transcription regulation</keyword>
<dbReference type="PANTHER" id="PTHR30055">
    <property type="entry name" value="HTH-TYPE TRANSCRIPTIONAL REGULATOR RUTR"/>
    <property type="match status" value="1"/>
</dbReference>
<proteinExistence type="predicted"/>
<dbReference type="InterPro" id="IPR050109">
    <property type="entry name" value="HTH-type_TetR-like_transc_reg"/>
</dbReference>
<organism evidence="6 7">
    <name type="scientific">Nonomuraea pusilla</name>
    <dbReference type="NCBI Taxonomy" id="46177"/>
    <lineage>
        <taxon>Bacteria</taxon>
        <taxon>Bacillati</taxon>
        <taxon>Actinomycetota</taxon>
        <taxon>Actinomycetes</taxon>
        <taxon>Streptosporangiales</taxon>
        <taxon>Streptosporangiaceae</taxon>
        <taxon>Nonomuraea</taxon>
    </lineage>
</organism>
<feature type="domain" description="HTH tetR-type" evidence="5">
    <location>
        <begin position="25"/>
        <end position="85"/>
    </location>
</feature>
<dbReference type="PANTHER" id="PTHR30055:SF234">
    <property type="entry name" value="HTH-TYPE TRANSCRIPTIONAL REGULATOR BETI"/>
    <property type="match status" value="1"/>
</dbReference>
<dbReference type="InterPro" id="IPR001647">
    <property type="entry name" value="HTH_TetR"/>
</dbReference>
<dbReference type="PROSITE" id="PS50977">
    <property type="entry name" value="HTH_TETR_2"/>
    <property type="match status" value="1"/>
</dbReference>
<evidence type="ECO:0000313" key="6">
    <source>
        <dbReference type="EMBL" id="SEN48650.1"/>
    </source>
</evidence>
<evidence type="ECO:0000256" key="4">
    <source>
        <dbReference type="PROSITE-ProRule" id="PRU00335"/>
    </source>
</evidence>
<dbReference type="GO" id="GO:0003700">
    <property type="term" value="F:DNA-binding transcription factor activity"/>
    <property type="evidence" value="ECO:0007669"/>
    <property type="project" value="TreeGrafter"/>
</dbReference>
<dbReference type="AlphaFoldDB" id="A0A1H8GXX8"/>
<evidence type="ECO:0000313" key="7">
    <source>
        <dbReference type="Proteomes" id="UP000198953"/>
    </source>
</evidence>
<name>A0A1H8GXX8_9ACTN</name>
<keyword evidence="3" id="KW-0804">Transcription</keyword>
<dbReference type="SUPFAM" id="SSF46689">
    <property type="entry name" value="Homeodomain-like"/>
    <property type="match status" value="1"/>
</dbReference>
<reference evidence="6 7" key="1">
    <citation type="submission" date="2016-10" db="EMBL/GenBank/DDBJ databases">
        <authorList>
            <person name="de Groot N.N."/>
        </authorList>
    </citation>
    <scope>NUCLEOTIDE SEQUENCE [LARGE SCALE GENOMIC DNA]</scope>
    <source>
        <strain evidence="6 7">DSM 43357</strain>
    </source>
</reference>
<dbReference type="STRING" id="46177.SAMN05660976_07683"/>
<keyword evidence="2 4" id="KW-0238">DNA-binding</keyword>
<evidence type="ECO:0000256" key="2">
    <source>
        <dbReference type="ARBA" id="ARBA00023125"/>
    </source>
</evidence>
<keyword evidence="7" id="KW-1185">Reference proteome</keyword>
<dbReference type="GO" id="GO:0000976">
    <property type="term" value="F:transcription cis-regulatory region binding"/>
    <property type="evidence" value="ECO:0007669"/>
    <property type="project" value="TreeGrafter"/>
</dbReference>
<dbReference type="InterPro" id="IPR009057">
    <property type="entry name" value="Homeodomain-like_sf"/>
</dbReference>
<dbReference type="EMBL" id="FOBF01000027">
    <property type="protein sequence ID" value="SEN48650.1"/>
    <property type="molecule type" value="Genomic_DNA"/>
</dbReference>
<evidence type="ECO:0000259" key="5">
    <source>
        <dbReference type="PROSITE" id="PS50977"/>
    </source>
</evidence>
<sequence>MLTYLQYVKDGDSEMPQGVRAQRRERTRQALLCESRRLFSKLGYAAVGLSEIVSAAGVTKGALYHHFDSKTELFRAVLLQVQQEVADRIAVTADAREEPWDQLIVGCQAFLDASTDPAIQRIMLIDGPAVLGWSEWRAMNEATSGRHLVDVVNTLVEAGAIPARQAVPLIHLLSGATNEAALWLASSEDPSDLANARETLTQMLESLRVR</sequence>
<dbReference type="PRINTS" id="PR00455">
    <property type="entry name" value="HTHTETR"/>
</dbReference>
<dbReference type="Pfam" id="PF21351">
    <property type="entry name" value="TetR_C_41"/>
    <property type="match status" value="1"/>
</dbReference>
<evidence type="ECO:0000256" key="3">
    <source>
        <dbReference type="ARBA" id="ARBA00023163"/>
    </source>
</evidence>
<dbReference type="Gene3D" id="1.10.357.10">
    <property type="entry name" value="Tetracycline Repressor, domain 2"/>
    <property type="match status" value="1"/>
</dbReference>
<dbReference type="InterPro" id="IPR049484">
    <property type="entry name" value="Rv0078-like_C"/>
</dbReference>
<gene>
    <name evidence="6" type="ORF">SAMN05660976_07683</name>
</gene>
<dbReference type="Proteomes" id="UP000198953">
    <property type="component" value="Unassembled WGS sequence"/>
</dbReference>
<dbReference type="Pfam" id="PF00440">
    <property type="entry name" value="TetR_N"/>
    <property type="match status" value="1"/>
</dbReference>
<feature type="DNA-binding region" description="H-T-H motif" evidence="4">
    <location>
        <begin position="48"/>
        <end position="67"/>
    </location>
</feature>
<protein>
    <submittedName>
        <fullName evidence="6">Transcriptional regulator, TetR family</fullName>
    </submittedName>
</protein>
<accession>A0A1H8GXX8</accession>
<evidence type="ECO:0000256" key="1">
    <source>
        <dbReference type="ARBA" id="ARBA00023015"/>
    </source>
</evidence>